<dbReference type="Gene3D" id="2.130.10.10">
    <property type="entry name" value="YVTN repeat-like/Quinoprotein amine dehydrogenase"/>
    <property type="match status" value="1"/>
</dbReference>
<evidence type="ECO:0000259" key="1">
    <source>
        <dbReference type="Pfam" id="PF12657"/>
    </source>
</evidence>
<dbReference type="KEGG" id="aplc:110982579"/>
<dbReference type="Pfam" id="PF12660">
    <property type="entry name" value="zf-TFIIIC"/>
    <property type="match status" value="1"/>
</dbReference>
<dbReference type="PANTHER" id="PTHR15496">
    <property type="entry name" value="GENERAL TRANSCRIPTION FACTOR 3C POLYPEPTIDE 4 FAMILY"/>
    <property type="match status" value="1"/>
</dbReference>
<evidence type="ECO:0000313" key="4">
    <source>
        <dbReference type="RefSeq" id="XP_022096778.1"/>
    </source>
</evidence>
<dbReference type="GO" id="GO:0004402">
    <property type="term" value="F:histone acetyltransferase activity"/>
    <property type="evidence" value="ECO:0007669"/>
    <property type="project" value="InterPro"/>
</dbReference>
<dbReference type="GeneID" id="110982579"/>
<dbReference type="AlphaFoldDB" id="A0A8B7YU06"/>
<gene>
    <name evidence="4 5" type="primary">LOC110982579</name>
</gene>
<accession>A0A8B7YU06</accession>
<evidence type="ECO:0000313" key="3">
    <source>
        <dbReference type="Proteomes" id="UP000694845"/>
    </source>
</evidence>
<evidence type="ECO:0000313" key="5">
    <source>
        <dbReference type="RefSeq" id="XP_022096779.1"/>
    </source>
</evidence>
<dbReference type="GO" id="GO:0006384">
    <property type="term" value="P:transcription initiation at RNA polymerase III promoter"/>
    <property type="evidence" value="ECO:0007669"/>
    <property type="project" value="InterPro"/>
</dbReference>
<dbReference type="RefSeq" id="XP_022096778.1">
    <property type="nucleotide sequence ID" value="XM_022241086.1"/>
</dbReference>
<name>A0A8B7YU06_ACAPL</name>
<proteinExistence type="predicted"/>
<evidence type="ECO:0000259" key="2">
    <source>
        <dbReference type="Pfam" id="PF12660"/>
    </source>
</evidence>
<dbReference type="Proteomes" id="UP000694845">
    <property type="component" value="Unplaced"/>
</dbReference>
<keyword evidence="3" id="KW-1185">Reference proteome</keyword>
<dbReference type="OMA" id="SIELPWM"/>
<dbReference type="InterPro" id="IPR015943">
    <property type="entry name" value="WD40/YVTN_repeat-like_dom_sf"/>
</dbReference>
<dbReference type="PANTHER" id="PTHR15496:SF2">
    <property type="entry name" value="GENERAL TRANSCRIPTION FACTOR 3C POLYPEPTIDE 4"/>
    <property type="match status" value="1"/>
</dbReference>
<dbReference type="SUPFAM" id="SSF50978">
    <property type="entry name" value="WD40 repeat-like"/>
    <property type="match status" value="1"/>
</dbReference>
<dbReference type="InterPro" id="IPR044230">
    <property type="entry name" value="GTF3C4"/>
</dbReference>
<sequence length="737" mass="82177">MAAPMKLFHSPVSLDAVAWSEDNRIAIATPKCVYVFSLQCDPSEQNSDFVYLKSIIRRHATILEFDVGITLSTLKEDKRQYHVVRPFLTDRTLCPPPHICQEDSIERNSFKLVRWSPAGTQRFDSILLACLGLDHRLTVYKRTSKKGKLAMVADLSLVLSQLLSQRRYAHISEEPRPRLPTSASPEAQCAEFRHRVYMLAAVTMDWSGTFGPTSGLNQAEGLPLDGISEYEENSFRLLAVAMKSGHVVIWKFRVHLKSEADISLYSTFDSGYQWPVSLSWCREPAVLIAGQTTKAWLAVGDREGRISVWSLQEDSEKSIPTFDKCLDVWKDKDLMSVSNMAWTTVAPTEESPGTATLVVTKGLFLMAFLVDLGSRTVVRHTHTPDQHTVPASSMCVSGSIVLTSSTFGAVHQTVIDWTKSDRVWEMEVLEPPDANTKSSGIALSPHGIFVAKAVTARIGKRKPYPKSLNFHTLGKMDTVLARLLDCQRDLGEKTDLLEFIRQTAVNAVNGLPPELESLADGESIVEASRGREQDRSDCYTLRLRRFLLRLRLGRARGAGKDAEGENGKEGQIQQLEAGILEIERELRQLHIVKALQSWQKMSTEKVADNATSHTTALLLMADWLSTCSRSKDEPIRSLVTEAYKCNPHVTEVGKRESCDLCGEIIAFTSAIYDACLNGHRWTRCQLSLLLCQTTSKTRECVLCDGLALSAQDHSDCVWLRKVLQQCCPVCASVFVPS</sequence>
<dbReference type="GO" id="GO:0000127">
    <property type="term" value="C:transcription factor TFIIIC complex"/>
    <property type="evidence" value="ECO:0007669"/>
    <property type="project" value="InterPro"/>
</dbReference>
<reference evidence="4 5" key="1">
    <citation type="submission" date="2025-04" db="UniProtKB">
        <authorList>
            <consortium name="RefSeq"/>
        </authorList>
    </citation>
    <scope>IDENTIFICATION</scope>
</reference>
<dbReference type="OrthoDB" id="6021743at2759"/>
<dbReference type="InterPro" id="IPR024761">
    <property type="entry name" value="TFIIIC_delta_N"/>
</dbReference>
<dbReference type="InterPro" id="IPR024764">
    <property type="entry name" value="TFIIIC_Znf"/>
</dbReference>
<protein>
    <submittedName>
        <fullName evidence="4 5">General transcription factor 3C polypeptide 4-like isoform X1</fullName>
    </submittedName>
</protein>
<dbReference type="InterPro" id="IPR036322">
    <property type="entry name" value="WD40_repeat_dom_sf"/>
</dbReference>
<dbReference type="Pfam" id="PF12657">
    <property type="entry name" value="TFIIIC_delta"/>
    <property type="match status" value="1"/>
</dbReference>
<dbReference type="RefSeq" id="XP_022096779.1">
    <property type="nucleotide sequence ID" value="XM_022241087.1"/>
</dbReference>
<feature type="domain" description="Transcription factor IIIC 90kDa subunit N-terminal" evidence="1">
    <location>
        <begin position="19"/>
        <end position="408"/>
    </location>
</feature>
<feature type="domain" description="Transcription factor IIIC putative zinc-finger" evidence="2">
    <location>
        <begin position="655"/>
        <end position="724"/>
    </location>
</feature>
<organism evidence="3 5">
    <name type="scientific">Acanthaster planci</name>
    <name type="common">Crown-of-thorns starfish</name>
    <dbReference type="NCBI Taxonomy" id="133434"/>
    <lineage>
        <taxon>Eukaryota</taxon>
        <taxon>Metazoa</taxon>
        <taxon>Echinodermata</taxon>
        <taxon>Eleutherozoa</taxon>
        <taxon>Asterozoa</taxon>
        <taxon>Asteroidea</taxon>
        <taxon>Valvatacea</taxon>
        <taxon>Valvatida</taxon>
        <taxon>Acanthasteridae</taxon>
        <taxon>Acanthaster</taxon>
    </lineage>
</organism>